<dbReference type="InterPro" id="IPR029058">
    <property type="entry name" value="AB_hydrolase_fold"/>
</dbReference>
<gene>
    <name evidence="5" type="ORF">JIG36_49670</name>
</gene>
<proteinExistence type="predicted"/>
<protein>
    <submittedName>
        <fullName evidence="5">Alpha/beta fold hydrolase</fullName>
    </submittedName>
</protein>
<dbReference type="Pfam" id="PF12697">
    <property type="entry name" value="Abhydrolase_6"/>
    <property type="match status" value="1"/>
</dbReference>
<dbReference type="InterPro" id="IPR000073">
    <property type="entry name" value="AB_hydrolase_1"/>
</dbReference>
<dbReference type="EMBL" id="JAENHP010000038">
    <property type="protein sequence ID" value="MBM2623585.1"/>
    <property type="molecule type" value="Genomic_DNA"/>
</dbReference>
<accession>A0ABS2AUR5</accession>
<reference evidence="5 6" key="1">
    <citation type="submission" date="2021-01" db="EMBL/GenBank/DDBJ databases">
        <title>Actinoplanes sp. nov. LDG1-06 isolated from lichen.</title>
        <authorList>
            <person name="Saeng-In P."/>
            <person name="Phongsopitanun W."/>
            <person name="Kanchanasin P."/>
            <person name="Yuki M."/>
            <person name="Kudo T."/>
            <person name="Ohkuma M."/>
            <person name="Tanasupawat S."/>
        </authorList>
    </citation>
    <scope>NUCLEOTIDE SEQUENCE [LARGE SCALE GENOMIC DNA]</scope>
    <source>
        <strain evidence="5 6">LDG1-06</strain>
    </source>
</reference>
<evidence type="ECO:0000313" key="5">
    <source>
        <dbReference type="EMBL" id="MBM2623585.1"/>
    </source>
</evidence>
<dbReference type="Gene3D" id="3.40.50.1820">
    <property type="entry name" value="alpha/beta hydrolase"/>
    <property type="match status" value="1"/>
</dbReference>
<keyword evidence="3" id="KW-0443">Lipid metabolism</keyword>
<dbReference type="Proteomes" id="UP000632138">
    <property type="component" value="Unassembled WGS sequence"/>
</dbReference>
<organism evidence="5 6">
    <name type="scientific">Paractinoplanes ovalisporus</name>
    <dbReference type="NCBI Taxonomy" id="2810368"/>
    <lineage>
        <taxon>Bacteria</taxon>
        <taxon>Bacillati</taxon>
        <taxon>Actinomycetota</taxon>
        <taxon>Actinomycetes</taxon>
        <taxon>Micromonosporales</taxon>
        <taxon>Micromonosporaceae</taxon>
        <taxon>Paractinoplanes</taxon>
    </lineage>
</organism>
<dbReference type="SUPFAM" id="SSF53474">
    <property type="entry name" value="alpha/beta-Hydrolases"/>
    <property type="match status" value="1"/>
</dbReference>
<keyword evidence="6" id="KW-1185">Reference proteome</keyword>
<sequence length="367" mass="39359">MHASTNNPPVNRTRLRAGIAFAVALALVPAGWIATRDKADAASAPERPVTSRPVLEGGIPVSAATPITTYQPLTVPVKGRPVDLQLKISAPTAGKALPVILLSHGHGSSNYLASMYGYAPLADFYAAHGFAVIQPTHLDAKFLGLRDEKDPEGSLHWRERVDDMTYILDHLNRIENSVPELRGRLDRNRIAVVGHSMGGTTATMLLGQGVTDPVDGPLNLTDRRIKAGVAMAPAGNGNDLIPPAKAASPAMRTITFDTMKKPALIIAGDQDVNPAFSTRTDWRFDAYTQSPGPKSLLTMYGAQHSLGGVAGYDAKETTDENPQRVAVVRAMSWAYLWSQLYPGDQSWPRAVSALNKTADALGRVESK</sequence>
<dbReference type="PANTHER" id="PTHR10272">
    <property type="entry name" value="PLATELET-ACTIVATING FACTOR ACETYLHYDROLASE"/>
    <property type="match status" value="1"/>
</dbReference>
<dbReference type="RefSeq" id="WP_203383937.1">
    <property type="nucleotide sequence ID" value="NZ_JAENHP010000038.1"/>
</dbReference>
<dbReference type="GO" id="GO:0016787">
    <property type="term" value="F:hydrolase activity"/>
    <property type="evidence" value="ECO:0007669"/>
    <property type="project" value="UniProtKB-KW"/>
</dbReference>
<evidence type="ECO:0000256" key="2">
    <source>
        <dbReference type="ARBA" id="ARBA00022963"/>
    </source>
</evidence>
<name>A0ABS2AUR5_9ACTN</name>
<evidence type="ECO:0000256" key="3">
    <source>
        <dbReference type="ARBA" id="ARBA00023098"/>
    </source>
</evidence>
<evidence type="ECO:0000313" key="6">
    <source>
        <dbReference type="Proteomes" id="UP000632138"/>
    </source>
</evidence>
<evidence type="ECO:0000259" key="4">
    <source>
        <dbReference type="Pfam" id="PF12697"/>
    </source>
</evidence>
<keyword evidence="1 5" id="KW-0378">Hydrolase</keyword>
<comment type="caution">
    <text evidence="5">The sequence shown here is derived from an EMBL/GenBank/DDBJ whole genome shotgun (WGS) entry which is preliminary data.</text>
</comment>
<evidence type="ECO:0000256" key="1">
    <source>
        <dbReference type="ARBA" id="ARBA00022801"/>
    </source>
</evidence>
<keyword evidence="2" id="KW-0442">Lipid degradation</keyword>
<feature type="domain" description="AB hydrolase-1" evidence="4">
    <location>
        <begin position="100"/>
        <end position="290"/>
    </location>
</feature>
<dbReference type="PANTHER" id="PTHR10272:SF0">
    <property type="entry name" value="PLATELET-ACTIVATING FACTOR ACETYLHYDROLASE"/>
    <property type="match status" value="1"/>
</dbReference>